<dbReference type="PANTHER" id="PTHR45913:SF22">
    <property type="entry name" value="SCAN BOX DOMAIN-CONTAINING PROTEIN"/>
    <property type="match status" value="1"/>
</dbReference>
<protein>
    <submittedName>
        <fullName evidence="1">Uncharacterized protein</fullName>
    </submittedName>
</protein>
<keyword evidence="2" id="KW-1185">Reference proteome</keyword>
<organism evidence="1 2">
    <name type="scientific">Acyrthosiphon pisum</name>
    <name type="common">Pea aphid</name>
    <dbReference type="NCBI Taxonomy" id="7029"/>
    <lineage>
        <taxon>Eukaryota</taxon>
        <taxon>Metazoa</taxon>
        <taxon>Ecdysozoa</taxon>
        <taxon>Arthropoda</taxon>
        <taxon>Hexapoda</taxon>
        <taxon>Insecta</taxon>
        <taxon>Pterygota</taxon>
        <taxon>Neoptera</taxon>
        <taxon>Paraneoptera</taxon>
        <taxon>Hemiptera</taxon>
        <taxon>Sternorrhyncha</taxon>
        <taxon>Aphidomorpha</taxon>
        <taxon>Aphidoidea</taxon>
        <taxon>Aphididae</taxon>
        <taxon>Macrosiphini</taxon>
        <taxon>Acyrthosiphon</taxon>
    </lineage>
</organism>
<proteinExistence type="predicted"/>
<reference evidence="1" key="2">
    <citation type="submission" date="2022-06" db="UniProtKB">
        <authorList>
            <consortium name="EnsemblMetazoa"/>
        </authorList>
    </citation>
    <scope>IDENTIFICATION</scope>
</reference>
<dbReference type="RefSeq" id="XP_008183762.1">
    <property type="nucleotide sequence ID" value="XM_008185540.1"/>
</dbReference>
<dbReference type="KEGG" id="api:103309624"/>
<evidence type="ECO:0000313" key="2">
    <source>
        <dbReference type="Proteomes" id="UP000007819"/>
    </source>
</evidence>
<sequence>MQLPMCLLCNKVFSNEAMKPSRLQEHLQKVHPDKQNKYLSFFTNIRNKFLKAPSVSGLFASSSKQCDDGLIASYNISKLIAKSGKAHTIGEELILPAVKEIIETDLHHSASHSVIKKVPLSNDTVRRRIDDMAEDVEISYVNF</sequence>
<reference evidence="2" key="1">
    <citation type="submission" date="2010-06" db="EMBL/GenBank/DDBJ databases">
        <authorList>
            <person name="Jiang H."/>
            <person name="Abraham K."/>
            <person name="Ali S."/>
            <person name="Alsbrooks S.L."/>
            <person name="Anim B.N."/>
            <person name="Anosike U.S."/>
            <person name="Attaway T."/>
            <person name="Bandaranaike D.P."/>
            <person name="Battles P.K."/>
            <person name="Bell S.N."/>
            <person name="Bell A.V."/>
            <person name="Beltran B."/>
            <person name="Bickham C."/>
            <person name="Bustamante Y."/>
            <person name="Caleb T."/>
            <person name="Canada A."/>
            <person name="Cardenas V."/>
            <person name="Carter K."/>
            <person name="Chacko J."/>
            <person name="Chandrabose M.N."/>
            <person name="Chavez D."/>
            <person name="Chavez A."/>
            <person name="Chen L."/>
            <person name="Chu H.-S."/>
            <person name="Claassen K.J."/>
            <person name="Cockrell R."/>
            <person name="Collins M."/>
            <person name="Cooper J.A."/>
            <person name="Cree A."/>
            <person name="Curry S.M."/>
            <person name="Da Y."/>
            <person name="Dao M.D."/>
            <person name="Das B."/>
            <person name="Davila M.-L."/>
            <person name="Davy-Carroll L."/>
            <person name="Denson S."/>
            <person name="Dinh H."/>
            <person name="Ebong V.E."/>
            <person name="Edwards J.R."/>
            <person name="Egan A."/>
            <person name="El-Daye J."/>
            <person name="Escobedo L."/>
            <person name="Fernandez S."/>
            <person name="Fernando P.R."/>
            <person name="Flagg N."/>
            <person name="Forbes L.D."/>
            <person name="Fowler R.G."/>
            <person name="Fu Q."/>
            <person name="Gabisi R.A."/>
            <person name="Ganer J."/>
            <person name="Garbino Pronczuk A."/>
            <person name="Garcia R.M."/>
            <person name="Garner T."/>
            <person name="Garrett T.E."/>
            <person name="Gonzalez D.A."/>
            <person name="Hamid H."/>
            <person name="Hawkins E.S."/>
            <person name="Hirani K."/>
            <person name="Hogues M.E."/>
            <person name="Hollins B."/>
            <person name="Hsiao C.-H."/>
            <person name="Jabil R."/>
            <person name="James M.L."/>
            <person name="Jhangiani S.N."/>
            <person name="Johnson B."/>
            <person name="Johnson Q."/>
            <person name="Joshi V."/>
            <person name="Kalu J.B."/>
            <person name="Kam C."/>
            <person name="Kashfia A."/>
            <person name="Keebler J."/>
            <person name="Kisamo H."/>
            <person name="Kovar C.L."/>
            <person name="Lago L.A."/>
            <person name="Lai C.-Y."/>
            <person name="Laidlaw J."/>
            <person name="Lara F."/>
            <person name="Le T.-K."/>
            <person name="Lee S.L."/>
            <person name="Legall F.H."/>
            <person name="Lemon S.J."/>
            <person name="Lewis L.R."/>
            <person name="Li B."/>
            <person name="Liu Y."/>
            <person name="Liu Y.-S."/>
            <person name="Lopez J."/>
            <person name="Lozado R.J."/>
            <person name="Lu J."/>
            <person name="Madu R.C."/>
            <person name="Maheshwari M."/>
            <person name="Maheshwari R."/>
            <person name="Malloy K."/>
            <person name="Martinez E."/>
            <person name="Mathew T."/>
            <person name="Mercado I.C."/>
            <person name="Mercado C."/>
            <person name="Meyer B."/>
            <person name="Montgomery K."/>
            <person name="Morgan M.B."/>
            <person name="Munidasa M."/>
            <person name="Nazareth L.V."/>
            <person name="Nelson J."/>
            <person name="Ng B.M."/>
            <person name="Nguyen N.B."/>
            <person name="Nguyen P.Q."/>
            <person name="Nguyen T."/>
            <person name="Obregon M."/>
            <person name="Okwuonu G.O."/>
            <person name="Onwere C.G."/>
            <person name="Orozco G."/>
            <person name="Parra A."/>
            <person name="Patel S."/>
            <person name="Patil S."/>
            <person name="Perez A."/>
            <person name="Perez Y."/>
            <person name="Pham C."/>
            <person name="Primus E.L."/>
            <person name="Pu L.-L."/>
            <person name="Puazo M."/>
            <person name="Qin X."/>
            <person name="Quiroz J.B."/>
            <person name="Reese J."/>
            <person name="Richards S."/>
            <person name="Rives C.M."/>
            <person name="Robberts R."/>
            <person name="Ruiz S.J."/>
            <person name="Ruiz M.J."/>
            <person name="Santibanez J."/>
            <person name="Schneider B.W."/>
            <person name="Sisson I."/>
            <person name="Smith M."/>
            <person name="Sodergren E."/>
            <person name="Song X.-Z."/>
            <person name="Song B.B."/>
            <person name="Summersgill H."/>
            <person name="Thelus R."/>
            <person name="Thornton R.D."/>
            <person name="Trejos Z.Y."/>
            <person name="Usmani K."/>
            <person name="Vattathil S."/>
            <person name="Villasana D."/>
            <person name="Walker D.L."/>
            <person name="Wang S."/>
            <person name="Wang K."/>
            <person name="White C.S."/>
            <person name="Williams A.C."/>
            <person name="Williamson J."/>
            <person name="Wilson K."/>
            <person name="Woghiren I.O."/>
            <person name="Woodworth J.R."/>
            <person name="Worley K.C."/>
            <person name="Wright R.A."/>
            <person name="Wu W."/>
            <person name="Young L."/>
            <person name="Zhang L."/>
            <person name="Zhang J."/>
            <person name="Zhu Y."/>
            <person name="Muzny D.M."/>
            <person name="Weinstock G."/>
            <person name="Gibbs R.A."/>
        </authorList>
    </citation>
    <scope>NUCLEOTIDE SEQUENCE [LARGE SCALE GENOMIC DNA]</scope>
    <source>
        <strain evidence="2">LSR1</strain>
    </source>
</reference>
<evidence type="ECO:0000313" key="1">
    <source>
        <dbReference type="EnsemblMetazoa" id="XP_008183762.1"/>
    </source>
</evidence>
<dbReference type="Proteomes" id="UP000007819">
    <property type="component" value="Chromosome X"/>
</dbReference>
<accession>A0A8R2B6F5</accession>
<dbReference type="EnsemblMetazoa" id="XM_008185540.1">
    <property type="protein sequence ID" value="XP_008183762.1"/>
    <property type="gene ID" value="LOC103309624"/>
</dbReference>
<dbReference type="PANTHER" id="PTHR45913">
    <property type="entry name" value="EPM2A-INTERACTING PROTEIN 1"/>
    <property type="match status" value="1"/>
</dbReference>
<name>A0A8R2B6F5_ACYPI</name>
<dbReference type="OMA" id="GHLQRTH"/>
<dbReference type="AlphaFoldDB" id="A0A8R2B6F5"/>
<dbReference type="OrthoDB" id="6615693at2759"/>
<dbReference type="GeneID" id="103309624"/>